<dbReference type="InterPro" id="IPR022695">
    <property type="entry name" value="Histidinol_DH_monofunct"/>
</dbReference>
<dbReference type="Gene3D" id="3.40.50.1980">
    <property type="entry name" value="Nitrogenase molybdenum iron protein domain"/>
    <property type="match status" value="2"/>
</dbReference>
<dbReference type="AlphaFoldDB" id="A0A381YBS5"/>
<dbReference type="EMBL" id="UINC01017850">
    <property type="protein sequence ID" value="SVA74458.1"/>
    <property type="molecule type" value="Genomic_DNA"/>
</dbReference>
<evidence type="ECO:0000256" key="3">
    <source>
        <dbReference type="ARBA" id="ARBA00022723"/>
    </source>
</evidence>
<organism evidence="6">
    <name type="scientific">marine metagenome</name>
    <dbReference type="NCBI Taxonomy" id="408172"/>
    <lineage>
        <taxon>unclassified sequences</taxon>
        <taxon>metagenomes</taxon>
        <taxon>ecological metagenomes</taxon>
    </lineage>
</organism>
<dbReference type="NCBIfam" id="TIGR00069">
    <property type="entry name" value="hisD"/>
    <property type="match status" value="1"/>
</dbReference>
<dbReference type="InterPro" id="IPR001692">
    <property type="entry name" value="Histidinol_DH_CS"/>
</dbReference>
<dbReference type="Pfam" id="PF00815">
    <property type="entry name" value="Histidinol_dh"/>
    <property type="match status" value="1"/>
</dbReference>
<evidence type="ECO:0000313" key="6">
    <source>
        <dbReference type="EMBL" id="SVA74458.1"/>
    </source>
</evidence>
<evidence type="ECO:0000256" key="5">
    <source>
        <dbReference type="ARBA" id="ARBA00023002"/>
    </source>
</evidence>
<dbReference type="PROSITE" id="PS00611">
    <property type="entry name" value="HISOL_DEHYDROGENASE"/>
    <property type="match status" value="1"/>
</dbReference>
<proteinExistence type="inferred from homology"/>
<comment type="cofactor">
    <cofactor evidence="1">
        <name>Zn(2+)</name>
        <dbReference type="ChEBI" id="CHEBI:29105"/>
    </cofactor>
</comment>
<reference evidence="6" key="1">
    <citation type="submission" date="2018-05" db="EMBL/GenBank/DDBJ databases">
        <authorList>
            <person name="Lanie J.A."/>
            <person name="Ng W.-L."/>
            <person name="Kazmierczak K.M."/>
            <person name="Andrzejewski T.M."/>
            <person name="Davidsen T.M."/>
            <person name="Wayne K.J."/>
            <person name="Tettelin H."/>
            <person name="Glass J.I."/>
            <person name="Rusch D."/>
            <person name="Podicherti R."/>
            <person name="Tsui H.-C.T."/>
            <person name="Winkler M.E."/>
        </authorList>
    </citation>
    <scope>NUCLEOTIDE SEQUENCE</scope>
</reference>
<sequence>MRIIQASNRRAVRQLVNRREDTDPTIVGKVARIIATVRRNGDTALLRYARRFDQLADPVEVSHDEMQQALRSIDHKLRTSLQTAATHIRRIARRQVPKGWRTIVRPGVEIEQRVCPLERVGCYVPAGRYPLPSSLLMTVIPARVAGVPEVIVACPRPDETVLAAAAIAGASKLFRLGGAHAVAALAYGTATVPRVDKIVGPGNAYVAAAKAQVACDCPIDFHAGPTEIVIIATGGRPAWIAADLIAQAEHDPDARAIVLTTNRDLADQIDEQVRARTPREGPAKASLQRHGVIVVTRNIDEAVTLSNEIAPEHLVCDRDDIAQQTTRAGTVFVGPYGAPAAGDYATGSNHVLPTGGAARFRGGLSASDFVHVHSVQRITRVGLHTLAPTILPLAEAEGLTAHAESVRVRLRAAPRRRTGRATSKS</sequence>
<keyword evidence="5" id="KW-0560">Oxidoreductase</keyword>
<dbReference type="GO" id="GO:0004399">
    <property type="term" value="F:histidinol dehydrogenase activity"/>
    <property type="evidence" value="ECO:0007669"/>
    <property type="project" value="InterPro"/>
</dbReference>
<name>A0A381YBS5_9ZZZZ</name>
<dbReference type="FunFam" id="3.40.50.1980:FF:000001">
    <property type="entry name" value="Histidinol dehydrogenase"/>
    <property type="match status" value="1"/>
</dbReference>
<dbReference type="InterPro" id="IPR016161">
    <property type="entry name" value="Ald_DH/histidinol_DH"/>
</dbReference>
<dbReference type="GO" id="GO:0046872">
    <property type="term" value="F:metal ion binding"/>
    <property type="evidence" value="ECO:0007669"/>
    <property type="project" value="UniProtKB-KW"/>
</dbReference>
<dbReference type="SUPFAM" id="SSF53720">
    <property type="entry name" value="ALDH-like"/>
    <property type="match status" value="1"/>
</dbReference>
<protein>
    <recommendedName>
        <fullName evidence="7">Histidinol dehydrogenase</fullName>
    </recommendedName>
</protein>
<dbReference type="PANTHER" id="PTHR21256">
    <property type="entry name" value="HISTIDINOL DEHYDROGENASE HDH"/>
    <property type="match status" value="1"/>
</dbReference>
<dbReference type="PANTHER" id="PTHR21256:SF2">
    <property type="entry name" value="HISTIDINE BIOSYNTHESIS TRIFUNCTIONAL PROTEIN"/>
    <property type="match status" value="1"/>
</dbReference>
<dbReference type="GO" id="GO:0005737">
    <property type="term" value="C:cytoplasm"/>
    <property type="evidence" value="ECO:0007669"/>
    <property type="project" value="TreeGrafter"/>
</dbReference>
<dbReference type="Gene3D" id="1.20.5.1300">
    <property type="match status" value="1"/>
</dbReference>
<evidence type="ECO:0000256" key="4">
    <source>
        <dbReference type="ARBA" id="ARBA00022833"/>
    </source>
</evidence>
<dbReference type="CDD" id="cd06572">
    <property type="entry name" value="Histidinol_dh"/>
    <property type="match status" value="1"/>
</dbReference>
<gene>
    <name evidence="6" type="ORF">METZ01_LOCUS127312</name>
</gene>
<keyword evidence="3" id="KW-0479">Metal-binding</keyword>
<evidence type="ECO:0000256" key="2">
    <source>
        <dbReference type="ARBA" id="ARBA00010178"/>
    </source>
</evidence>
<dbReference type="GO" id="GO:0000105">
    <property type="term" value="P:L-histidine biosynthetic process"/>
    <property type="evidence" value="ECO:0007669"/>
    <property type="project" value="InterPro"/>
</dbReference>
<dbReference type="PIRSF" id="PIRSF000099">
    <property type="entry name" value="Histidinol_dh"/>
    <property type="match status" value="1"/>
</dbReference>
<comment type="similarity">
    <text evidence="2">Belongs to the histidinol dehydrogenase family.</text>
</comment>
<dbReference type="PRINTS" id="PR00083">
    <property type="entry name" value="HOLDHDRGNASE"/>
</dbReference>
<evidence type="ECO:0008006" key="7">
    <source>
        <dbReference type="Google" id="ProtNLM"/>
    </source>
</evidence>
<accession>A0A381YBS5</accession>
<keyword evidence="4" id="KW-0862">Zinc</keyword>
<dbReference type="InterPro" id="IPR012131">
    <property type="entry name" value="Hstdl_DH"/>
</dbReference>
<evidence type="ECO:0000256" key="1">
    <source>
        <dbReference type="ARBA" id="ARBA00001947"/>
    </source>
</evidence>
<dbReference type="GO" id="GO:0051287">
    <property type="term" value="F:NAD binding"/>
    <property type="evidence" value="ECO:0007669"/>
    <property type="project" value="InterPro"/>
</dbReference>